<evidence type="ECO:0000313" key="5">
    <source>
        <dbReference type="EMBL" id="AYV81812.1"/>
    </source>
</evidence>
<organism evidence="5">
    <name type="scientific">Harvfovirus sp</name>
    <dbReference type="NCBI Taxonomy" id="2487768"/>
    <lineage>
        <taxon>Viruses</taxon>
        <taxon>Varidnaviria</taxon>
        <taxon>Bamfordvirae</taxon>
        <taxon>Nucleocytoviricota</taxon>
        <taxon>Megaviricetes</taxon>
        <taxon>Imitervirales</taxon>
        <taxon>Mimiviridae</taxon>
        <taxon>Klosneuvirinae</taxon>
    </lineage>
</organism>
<protein>
    <recommendedName>
        <fullName evidence="4">NADP-dependent oxidoreductase domain-containing protein</fullName>
    </recommendedName>
</protein>
<gene>
    <name evidence="5" type="ORF">Harvfovirus64_6</name>
</gene>
<proteinExistence type="inferred from homology"/>
<accession>A0A3G5A3N9</accession>
<dbReference type="PANTHER" id="PTHR43827:SF3">
    <property type="entry name" value="NADP-DEPENDENT OXIDOREDUCTASE DOMAIN-CONTAINING PROTEIN"/>
    <property type="match status" value="1"/>
</dbReference>
<dbReference type="InterPro" id="IPR036812">
    <property type="entry name" value="NAD(P)_OxRdtase_dom_sf"/>
</dbReference>
<dbReference type="Pfam" id="PF00248">
    <property type="entry name" value="Aldo_ket_red"/>
    <property type="match status" value="1"/>
</dbReference>
<dbReference type="GO" id="GO:0016616">
    <property type="term" value="F:oxidoreductase activity, acting on the CH-OH group of donors, NAD or NADP as acceptor"/>
    <property type="evidence" value="ECO:0007669"/>
    <property type="project" value="UniProtKB-ARBA"/>
</dbReference>
<sequence>MTVIFGTHKLSLDVIAYALEVGLTTLDTATAYKNADVIGDAVAMMGKQVNFVTKFNSKDFEDGIDEVAMKHKGRIGSDPEIVLLHSPMGNNLAAFLDLKRLFPKSSIGVSNFDIAQIQHLMDNQCKPSVISLEFHPYYQPRKLIEFCSKNKIRMLGYRTFAKGSVLQDDVILKLALKYNCSAADVVLTWSLAYGITPTVSSSKIENIKALSKFTCCLLSEEDLLAINELNKAASGSSNMIKYCSHDN</sequence>
<keyword evidence="3" id="KW-0560">Oxidoreductase</keyword>
<dbReference type="EMBL" id="MK072306">
    <property type="protein sequence ID" value="AYV81812.1"/>
    <property type="molecule type" value="Genomic_DNA"/>
</dbReference>
<dbReference type="PRINTS" id="PR00069">
    <property type="entry name" value="ALDKETRDTASE"/>
</dbReference>
<evidence type="ECO:0000256" key="2">
    <source>
        <dbReference type="ARBA" id="ARBA00022857"/>
    </source>
</evidence>
<dbReference type="InterPro" id="IPR020471">
    <property type="entry name" value="AKR"/>
</dbReference>
<dbReference type="InterPro" id="IPR023210">
    <property type="entry name" value="NADP_OxRdtase_dom"/>
</dbReference>
<keyword evidence="2" id="KW-0521">NADP</keyword>
<evidence type="ECO:0000256" key="3">
    <source>
        <dbReference type="ARBA" id="ARBA00023002"/>
    </source>
</evidence>
<name>A0A3G5A3N9_9VIRU</name>
<evidence type="ECO:0000256" key="1">
    <source>
        <dbReference type="ARBA" id="ARBA00007905"/>
    </source>
</evidence>
<dbReference type="SUPFAM" id="SSF51430">
    <property type="entry name" value="NAD(P)-linked oxidoreductase"/>
    <property type="match status" value="1"/>
</dbReference>
<dbReference type="Gene3D" id="3.20.20.100">
    <property type="entry name" value="NADP-dependent oxidoreductase domain"/>
    <property type="match status" value="1"/>
</dbReference>
<evidence type="ECO:0000259" key="4">
    <source>
        <dbReference type="Pfam" id="PF00248"/>
    </source>
</evidence>
<reference evidence="5" key="1">
    <citation type="submission" date="2018-10" db="EMBL/GenBank/DDBJ databases">
        <title>Hidden diversity of soil giant viruses.</title>
        <authorList>
            <person name="Schulz F."/>
            <person name="Alteio L."/>
            <person name="Goudeau D."/>
            <person name="Ryan E.M."/>
            <person name="Malmstrom R.R."/>
            <person name="Blanchard J."/>
            <person name="Woyke T."/>
        </authorList>
    </citation>
    <scope>NUCLEOTIDE SEQUENCE</scope>
    <source>
        <strain evidence="5">HAV1</strain>
    </source>
</reference>
<comment type="similarity">
    <text evidence="1">Belongs to the aldo/keto reductase family.</text>
</comment>
<feature type="domain" description="NADP-dependent oxidoreductase" evidence="4">
    <location>
        <begin position="11"/>
        <end position="230"/>
    </location>
</feature>
<dbReference type="PANTHER" id="PTHR43827">
    <property type="entry name" value="2,5-DIKETO-D-GLUCONIC ACID REDUCTASE"/>
    <property type="match status" value="1"/>
</dbReference>